<dbReference type="InterPro" id="IPR058603">
    <property type="entry name" value="DUF8167_2nd"/>
</dbReference>
<evidence type="ECO:0000313" key="4">
    <source>
        <dbReference type="EMBL" id="RNJ25857.1"/>
    </source>
</evidence>
<feature type="transmembrane region" description="Helical" evidence="2">
    <location>
        <begin position="39"/>
        <end position="63"/>
    </location>
</feature>
<dbReference type="Proteomes" id="UP000270581">
    <property type="component" value="Unassembled WGS sequence"/>
</dbReference>
<dbReference type="InterPro" id="IPR006037">
    <property type="entry name" value="RCK_C"/>
</dbReference>
<dbReference type="GO" id="GO:0008324">
    <property type="term" value="F:monoatomic cation transmembrane transporter activity"/>
    <property type="evidence" value="ECO:0007669"/>
    <property type="project" value="InterPro"/>
</dbReference>
<feature type="transmembrane region" description="Helical" evidence="2">
    <location>
        <begin position="75"/>
        <end position="93"/>
    </location>
</feature>
<evidence type="ECO:0000313" key="5">
    <source>
        <dbReference type="Proteomes" id="UP000270581"/>
    </source>
</evidence>
<dbReference type="RefSeq" id="WP_123123855.1">
    <property type="nucleotide sequence ID" value="NZ_QKNW01000001.1"/>
</dbReference>
<feature type="transmembrane region" description="Helical" evidence="2">
    <location>
        <begin position="12"/>
        <end position="33"/>
    </location>
</feature>
<dbReference type="Pfam" id="PF26501">
    <property type="entry name" value="DUF8167"/>
    <property type="match status" value="1"/>
</dbReference>
<accession>A0AAJ4R7T0</accession>
<dbReference type="InterPro" id="IPR058604">
    <property type="entry name" value="DUF8167_3rd"/>
</dbReference>
<evidence type="ECO:0000259" key="3">
    <source>
        <dbReference type="PROSITE" id="PS51202"/>
    </source>
</evidence>
<name>A0AAJ4R7T0_9EURY</name>
<dbReference type="Pfam" id="PF26503">
    <property type="entry name" value="DUF8167_3rd"/>
    <property type="match status" value="1"/>
</dbReference>
<dbReference type="Gene3D" id="3.30.70.1450">
    <property type="entry name" value="Regulator of K+ conductance, C-terminal domain"/>
    <property type="match status" value="1"/>
</dbReference>
<dbReference type="AlphaFoldDB" id="A0AAJ4R7T0"/>
<keyword evidence="2" id="KW-1133">Transmembrane helix</keyword>
<feature type="domain" description="RCK C-terminal" evidence="3">
    <location>
        <begin position="323"/>
        <end position="407"/>
    </location>
</feature>
<proteinExistence type="predicted"/>
<comment type="caution">
    <text evidence="4">The sequence shown here is derived from an EMBL/GenBank/DDBJ whole genome shotgun (WGS) entry which is preliminary data.</text>
</comment>
<dbReference type="SUPFAM" id="SSF116726">
    <property type="entry name" value="TrkA C-terminal domain-like"/>
    <property type="match status" value="1"/>
</dbReference>
<dbReference type="InterPro" id="IPR036721">
    <property type="entry name" value="RCK_C_sf"/>
</dbReference>
<keyword evidence="2" id="KW-0812">Transmembrane</keyword>
<evidence type="ECO:0000256" key="2">
    <source>
        <dbReference type="SAM" id="Phobius"/>
    </source>
</evidence>
<gene>
    <name evidence="4" type="ORF">Nmn1133_03580</name>
</gene>
<dbReference type="Pfam" id="PF02080">
    <property type="entry name" value="TrkA_C"/>
    <property type="match status" value="1"/>
</dbReference>
<dbReference type="GO" id="GO:0006813">
    <property type="term" value="P:potassium ion transport"/>
    <property type="evidence" value="ECO:0007669"/>
    <property type="project" value="InterPro"/>
</dbReference>
<keyword evidence="2" id="KW-0472">Membrane</keyword>
<protein>
    <submittedName>
        <fullName evidence="4">Potassium transporter TrkA</fullName>
    </submittedName>
</protein>
<organism evidence="4 5">
    <name type="scientific">Halosegnis longus</name>
    <dbReference type="NCBI Taxonomy" id="2216012"/>
    <lineage>
        <taxon>Archaea</taxon>
        <taxon>Methanobacteriati</taxon>
        <taxon>Methanobacteriota</taxon>
        <taxon>Stenosarchaea group</taxon>
        <taxon>Halobacteria</taxon>
        <taxon>Halobacteriales</taxon>
        <taxon>Natronomonadaceae</taxon>
        <taxon>Halosegnis</taxon>
    </lineage>
</organism>
<dbReference type="InterPro" id="IPR058480">
    <property type="entry name" value="DUF8167_N"/>
</dbReference>
<feature type="region of interest" description="Disordered" evidence="1">
    <location>
        <begin position="247"/>
        <end position="290"/>
    </location>
</feature>
<sequence>MAALPVEILQGIYLGILTGLLPTLIAFSLGFGFKYITGVTIPGFGVVVLSLALAGVNGGLLALTDQTITQSATGPVVVTAILVILMLSLYAHAKGDALGATFPRRFSLSALRAQTLSNDVVEFVGGRGQVTLEIVGDIADMEAYPPLPDDIRTSIKAETWKLPADLGLDELEARFRERLRTEFDLADAAVTINAQGQATIAAAPPVSALSKRIPAGKRAVSVDALVPTGLARGDIVTLHTNEATIEGTLVSARSSGKSDPKPVATDGGTATEPAQPPTGAPDATTTGGDGRVTVAVSRSDARTLLAATTAHVVVQPRGTSREFELLSLLRRSGKRFRKFTLAADAPLVGETVGTAGLRDTHGVGVLAVRSDGTWRFVPPQEQPLAAGDELFVVGPREGLDAVAGVVS</sequence>
<evidence type="ECO:0000256" key="1">
    <source>
        <dbReference type="SAM" id="MobiDB-lite"/>
    </source>
</evidence>
<dbReference type="Pfam" id="PF26502">
    <property type="entry name" value="DUF8167_2nd"/>
    <property type="match status" value="1"/>
</dbReference>
<keyword evidence="5" id="KW-1185">Reference proteome</keyword>
<dbReference type="EMBL" id="RJJC01000001">
    <property type="protein sequence ID" value="RNJ25857.1"/>
    <property type="molecule type" value="Genomic_DNA"/>
</dbReference>
<reference evidence="4 5" key="1">
    <citation type="submission" date="2018-11" db="EMBL/GenBank/DDBJ databases">
        <title>Genome sequences of Natronomonas sp. CBA1133.</title>
        <authorList>
            <person name="Roh S.W."/>
            <person name="Cha I.-T."/>
        </authorList>
    </citation>
    <scope>NUCLEOTIDE SEQUENCE [LARGE SCALE GENOMIC DNA]</scope>
    <source>
        <strain evidence="4 5">CBA1133</strain>
    </source>
</reference>
<dbReference type="PROSITE" id="PS51202">
    <property type="entry name" value="RCK_C"/>
    <property type="match status" value="1"/>
</dbReference>